<protein>
    <submittedName>
        <fullName evidence="1">Uncharacterized protein</fullName>
    </submittedName>
</protein>
<sequence length="337" mass="36356">MRRRTLLTASGASAAGLLTPRLLAPLPAPGHPAPPEAFAARAELTDNYRRLDNLLGSASVYQQALEHHRQLVGWHRAAPSAERPRVAALVADSGALMGWLNMDLEQYAEASSCYRDAAEAARGAGDDSTYAYLVSRMSRLLADCGLYKEALRFANAALDHAVERTHAVVRSWSAVTRAYVHACLNNEHACLSDISLAEELLGAAAAAGEPPPRCVAFHNATHLDKWTGYALMQLGTDRGMSAAQAALERTVAHWSGDFVRGSAEVSAAYATARIAQGEVEDAARWTRQAYDVAARTSSPRNLRRVYEVRALLAPHSQTRAVRELDEYLLTPAGSVTG</sequence>
<reference evidence="1" key="1">
    <citation type="submission" date="2022-10" db="EMBL/GenBank/DDBJ databases">
        <title>The complete genomes of actinobacterial strains from the NBC collection.</title>
        <authorList>
            <person name="Joergensen T.S."/>
            <person name="Alvarez Arevalo M."/>
            <person name="Sterndorff E.B."/>
            <person name="Faurdal D."/>
            <person name="Vuksanovic O."/>
            <person name="Mourched A.-S."/>
            <person name="Charusanti P."/>
            <person name="Shaw S."/>
            <person name="Blin K."/>
            <person name="Weber T."/>
        </authorList>
    </citation>
    <scope>NUCLEOTIDE SEQUENCE</scope>
    <source>
        <strain evidence="1">NBC 01771</strain>
    </source>
</reference>
<accession>A0ACD4ZTT9</accession>
<name>A0ACD4ZTT9_9ACTN</name>
<proteinExistence type="predicted"/>
<gene>
    <name evidence="1" type="ORF">OG835_35030</name>
</gene>
<dbReference type="EMBL" id="CP109109">
    <property type="protein sequence ID" value="WSC01713.1"/>
    <property type="molecule type" value="Genomic_DNA"/>
</dbReference>
<dbReference type="Proteomes" id="UP001348369">
    <property type="component" value="Chromosome"/>
</dbReference>
<evidence type="ECO:0000313" key="1">
    <source>
        <dbReference type="EMBL" id="WSC01713.1"/>
    </source>
</evidence>
<evidence type="ECO:0000313" key="2">
    <source>
        <dbReference type="Proteomes" id="UP001348369"/>
    </source>
</evidence>
<keyword evidence="2" id="KW-1185">Reference proteome</keyword>
<organism evidence="1 2">
    <name type="scientific">Streptomyces scopuliridis</name>
    <dbReference type="NCBI Taxonomy" id="452529"/>
    <lineage>
        <taxon>Bacteria</taxon>
        <taxon>Bacillati</taxon>
        <taxon>Actinomycetota</taxon>
        <taxon>Actinomycetes</taxon>
        <taxon>Kitasatosporales</taxon>
        <taxon>Streptomycetaceae</taxon>
        <taxon>Streptomyces</taxon>
    </lineage>
</organism>